<evidence type="ECO:0000259" key="1">
    <source>
        <dbReference type="PROSITE" id="PS50181"/>
    </source>
</evidence>
<reference evidence="2 3" key="1">
    <citation type="submission" date="2024-03" db="EMBL/GenBank/DDBJ databases">
        <authorList>
            <person name="Martinez-Hernandez J."/>
        </authorList>
    </citation>
    <scope>NUCLEOTIDE SEQUENCE [LARGE SCALE GENOMIC DNA]</scope>
</reference>
<evidence type="ECO:0000313" key="2">
    <source>
        <dbReference type="EMBL" id="CAL0304414.1"/>
    </source>
</evidence>
<dbReference type="CDD" id="cd09917">
    <property type="entry name" value="F-box_SF"/>
    <property type="match status" value="1"/>
</dbReference>
<dbReference type="Pfam" id="PF03478">
    <property type="entry name" value="Beta-prop_KIB1-4"/>
    <property type="match status" value="1"/>
</dbReference>
<dbReference type="PROSITE" id="PS50181">
    <property type="entry name" value="FBOX"/>
    <property type="match status" value="1"/>
</dbReference>
<organism evidence="2 3">
    <name type="scientific">Lupinus luteus</name>
    <name type="common">European yellow lupine</name>
    <dbReference type="NCBI Taxonomy" id="3873"/>
    <lineage>
        <taxon>Eukaryota</taxon>
        <taxon>Viridiplantae</taxon>
        <taxon>Streptophyta</taxon>
        <taxon>Embryophyta</taxon>
        <taxon>Tracheophyta</taxon>
        <taxon>Spermatophyta</taxon>
        <taxon>Magnoliopsida</taxon>
        <taxon>eudicotyledons</taxon>
        <taxon>Gunneridae</taxon>
        <taxon>Pentapetalae</taxon>
        <taxon>rosids</taxon>
        <taxon>fabids</taxon>
        <taxon>Fabales</taxon>
        <taxon>Fabaceae</taxon>
        <taxon>Papilionoideae</taxon>
        <taxon>50 kb inversion clade</taxon>
        <taxon>genistoids sensu lato</taxon>
        <taxon>core genistoids</taxon>
        <taxon>Genisteae</taxon>
        <taxon>Lupinus</taxon>
    </lineage>
</organism>
<dbReference type="PANTHER" id="PTHR45463:SF8">
    <property type="entry name" value="OS09G0392200 PROTEIN"/>
    <property type="match status" value="1"/>
</dbReference>
<proteinExistence type="predicted"/>
<dbReference type="InterPro" id="IPR036047">
    <property type="entry name" value="F-box-like_dom_sf"/>
</dbReference>
<feature type="domain" description="F-box" evidence="1">
    <location>
        <begin position="16"/>
        <end position="64"/>
    </location>
</feature>
<dbReference type="AlphaFoldDB" id="A0AAV1W4R3"/>
<dbReference type="InterPro" id="IPR001810">
    <property type="entry name" value="F-box_dom"/>
</dbReference>
<dbReference type="PANTHER" id="PTHR45463">
    <property type="entry name" value="OS09G0392200 PROTEIN"/>
    <property type="match status" value="1"/>
</dbReference>
<sequence>MAYHVLDHGKLMKKGEDTNTELPSDMLEIIYKKLDFDELFHFGGVCEDWRKVHKDQRENVMKSRAPLVIQTSSYAKKTYFFFSISKQKMYSTKLANFWRLSYLGFTSGSVIMESYHSDKILIMNPFMRRKIEISTRSLICYPIPSSCNVTLAFVEGTQHFIIAFLCKRNFSLDIYDSRKFAWFTYSRYGRPFMIADLVVLNHAMFFITNTAKIGALRLNRNHGKEPFLELKNAPNITSSTLRLISCDGNLLVVNFRPRIFLEVYKIDMVSMEWVKLETLGDVALFLTLQRKCYSLSNPQKWGYEKNHVYYINGESAKCFVYSMQNELVKSIMPHSAVPSSSNSKSKLYWLDWCFPNVCDEIDYSMMQ</sequence>
<dbReference type="Gene3D" id="1.20.1280.50">
    <property type="match status" value="1"/>
</dbReference>
<comment type="caution">
    <text evidence="2">The sequence shown here is derived from an EMBL/GenBank/DDBJ whole genome shotgun (WGS) entry which is preliminary data.</text>
</comment>
<protein>
    <recommendedName>
        <fullName evidence="1">F-box domain-containing protein</fullName>
    </recommendedName>
</protein>
<evidence type="ECO:0000313" key="3">
    <source>
        <dbReference type="Proteomes" id="UP001497480"/>
    </source>
</evidence>
<name>A0AAV1W4R3_LUPLU</name>
<dbReference type="EMBL" id="CAXHTB010000004">
    <property type="protein sequence ID" value="CAL0304414.1"/>
    <property type="molecule type" value="Genomic_DNA"/>
</dbReference>
<dbReference type="Pfam" id="PF00646">
    <property type="entry name" value="F-box"/>
    <property type="match status" value="1"/>
</dbReference>
<dbReference type="Proteomes" id="UP001497480">
    <property type="component" value="Unassembled WGS sequence"/>
</dbReference>
<keyword evidence="3" id="KW-1185">Reference proteome</keyword>
<gene>
    <name evidence="2" type="ORF">LLUT_LOCUS5474</name>
</gene>
<dbReference type="SUPFAM" id="SSF81383">
    <property type="entry name" value="F-box domain"/>
    <property type="match status" value="1"/>
</dbReference>
<accession>A0AAV1W4R3</accession>
<dbReference type="InterPro" id="IPR005174">
    <property type="entry name" value="KIB1-4_b-propeller"/>
</dbReference>